<evidence type="ECO:0000256" key="9">
    <source>
        <dbReference type="ARBA" id="ARBA00022807"/>
    </source>
</evidence>
<dbReference type="CDD" id="cd14386">
    <property type="entry name" value="UBA2_UBP5"/>
    <property type="match status" value="1"/>
</dbReference>
<dbReference type="SMART" id="SM00290">
    <property type="entry name" value="ZnF_UBP"/>
    <property type="match status" value="1"/>
</dbReference>
<dbReference type="InterPro" id="IPR038765">
    <property type="entry name" value="Papain-like_cys_pep_sf"/>
</dbReference>
<dbReference type="InterPro" id="IPR018200">
    <property type="entry name" value="USP_CS"/>
</dbReference>
<dbReference type="Gene3D" id="3.90.70.10">
    <property type="entry name" value="Cysteine proteinases"/>
    <property type="match status" value="2"/>
</dbReference>
<dbReference type="PANTHER" id="PTHR24006:SF664">
    <property type="entry name" value="UBIQUITIN CARBOXYL-TERMINAL HYDROLASE"/>
    <property type="match status" value="1"/>
</dbReference>
<evidence type="ECO:0000256" key="12">
    <source>
        <dbReference type="PIRSR" id="PIRSR016308-1"/>
    </source>
</evidence>
<reference evidence="20" key="1">
    <citation type="journal article" date="2011" name="Genome Res.">
        <title>Phylogeny-wide analysis of social amoeba genomes highlights ancient origins for complex intercellular communication.</title>
        <authorList>
            <person name="Heidel A.J."/>
            <person name="Lawal H.M."/>
            <person name="Felder M."/>
            <person name="Schilde C."/>
            <person name="Helps N.R."/>
            <person name="Tunggal B."/>
            <person name="Rivero F."/>
            <person name="John U."/>
            <person name="Schleicher M."/>
            <person name="Eichinger L."/>
            <person name="Platzer M."/>
            <person name="Noegel A.A."/>
            <person name="Schaap P."/>
            <person name="Gloeckner G."/>
        </authorList>
    </citation>
    <scope>NUCLEOTIDE SEQUENCE [LARGE SCALE GENOMIC DNA]</scope>
    <source>
        <strain evidence="20">SH3</strain>
    </source>
</reference>
<dbReference type="InterPro" id="IPR028889">
    <property type="entry name" value="USP"/>
</dbReference>
<evidence type="ECO:0000256" key="8">
    <source>
        <dbReference type="ARBA" id="ARBA00022801"/>
    </source>
</evidence>
<sequence length="807" mass="90713">MDLNQFVNQVRVPTNSSKIWKDECAYSFNTAEKGDGLFVDLNSFIAVSRPWLNLNLSKTQHNLYLNIKKVVVPSERSTNPNPSPPKKLAIGVEGGFNDEDQVKYEDKYSLYVHPNNQYFDLTDPSIPPKILESMNEVIRINSQSRKEEIVGWSADQVLPSKHADNLKQLDNGIKIGPKDWKCSHQGCDKLENLWLNLSDGYIGCGRQYSDGTGGNGHALKHYDETKYPLSVKLGTISKDGADVYSYPEDDMVSDPHLAQHLEHFGINILNMQKTEKSMAELELDQNLNFEFGKILEKGKELENAFGPGMTGIENLGNTCYMSSVLQTVFATPHFLNRYLNQRQHTFKEITQDPSQSFEIQMSKLADGIQSGDYSVPEASNVAKSEEEYSKASQIGIAPKMFKSLVSGKHPLFSTFQQQDALEYFQYLLESIDKHEKTRPSWIKEDNPTKAFTFIQEDRIQCGTSGKVKYSRKMDNILSLNITLEATTNKEAVHLYEQQVELNGGKKDPNVEEVRPIIPLQACINNFIESYKVDDFYSSAINSKTFSINSSRMETFPDYVYIDAPETLDLELLRGNGKKPEEELLPEDGDVVMGSSEPKFNQELIAQLMEFGFPPVRCQKASIAVQHKMDVDGAMNWLVEHSEDAGIDDPIPEPTVAKKKGSEMTFKDDDISMLGAMGFTDKQAKLALKATANNVERAADWLFSHMDELDLLVAQAESENSSSSSSSSSAAAASTVDQLKNKVNDGAAKYHLVGFITHLGNNVQMGHYICHVKKNGKWVKFNDRSVQLSQQPAKEFGYMYFYSRNPTF</sequence>
<evidence type="ECO:0000256" key="6">
    <source>
        <dbReference type="ARBA" id="ARBA00022771"/>
    </source>
</evidence>
<feature type="active site" description="Nucleophile" evidence="12">
    <location>
        <position position="319"/>
    </location>
</feature>
<dbReference type="GO" id="GO:0030587">
    <property type="term" value="P:sorocarp development"/>
    <property type="evidence" value="ECO:0007669"/>
    <property type="project" value="EnsemblProtists"/>
</dbReference>
<dbReference type="InterPro" id="IPR001394">
    <property type="entry name" value="Peptidase_C19_UCH"/>
</dbReference>
<evidence type="ECO:0000256" key="4">
    <source>
        <dbReference type="ARBA" id="ARBA00022723"/>
    </source>
</evidence>
<dbReference type="PANTHER" id="PTHR24006">
    <property type="entry name" value="UBIQUITIN CARBOXYL-TERMINAL HYDROLASE"/>
    <property type="match status" value="1"/>
</dbReference>
<dbReference type="GeneID" id="14869329"/>
<evidence type="ECO:0000256" key="11">
    <source>
        <dbReference type="PIRNR" id="PIRNR016308"/>
    </source>
</evidence>
<proteinExistence type="inferred from homology"/>
<evidence type="ECO:0000256" key="7">
    <source>
        <dbReference type="ARBA" id="ARBA00022786"/>
    </source>
</evidence>
<dbReference type="GO" id="GO:0004843">
    <property type="term" value="F:cysteine-type deubiquitinase activity"/>
    <property type="evidence" value="ECO:0007669"/>
    <property type="project" value="UniProtKB-UniRule"/>
</dbReference>
<dbReference type="GO" id="GO:0140676">
    <property type="term" value="P:oscillatory cAMP signaling"/>
    <property type="evidence" value="ECO:0007669"/>
    <property type="project" value="EnsemblProtists"/>
</dbReference>
<feature type="active site" description="Proton acceptor" evidence="12">
    <location>
        <position position="766"/>
    </location>
</feature>
<dbReference type="KEGG" id="dfa:DFA_07786"/>
<comment type="similarity">
    <text evidence="2 11 15">Belongs to the peptidase C19 family.</text>
</comment>
<dbReference type="GO" id="GO:0006508">
    <property type="term" value="P:proteolysis"/>
    <property type="evidence" value="ECO:0007669"/>
    <property type="project" value="UniProtKB-KW"/>
</dbReference>
<feature type="domain" description="UBA" evidence="16">
    <location>
        <begin position="664"/>
        <end position="704"/>
    </location>
</feature>
<dbReference type="PROSITE" id="PS00973">
    <property type="entry name" value="USP_2"/>
    <property type="match status" value="1"/>
</dbReference>
<dbReference type="Pfam" id="PF02148">
    <property type="entry name" value="zf-UBP"/>
    <property type="match status" value="1"/>
</dbReference>
<dbReference type="InterPro" id="IPR016652">
    <property type="entry name" value="Ubiquitinyl_hydrolase"/>
</dbReference>
<dbReference type="Proteomes" id="UP000007797">
    <property type="component" value="Unassembled WGS sequence"/>
</dbReference>
<dbReference type="STRING" id="1054147.F4Q3D9"/>
<dbReference type="Pfam" id="PF17807">
    <property type="entry name" value="zf-UBP_var"/>
    <property type="match status" value="1"/>
</dbReference>
<comment type="catalytic activity">
    <reaction evidence="1 11 15">
        <text>Thiol-dependent hydrolysis of ester, thioester, amide, peptide and isopeptide bonds formed by the C-terminal Gly of ubiquitin (a 76-residue protein attached to proteins as an intracellular targeting signal).</text>
        <dbReference type="EC" id="3.4.19.12"/>
    </reaction>
</comment>
<evidence type="ECO:0000256" key="2">
    <source>
        <dbReference type="ARBA" id="ARBA00009085"/>
    </source>
</evidence>
<evidence type="ECO:0000256" key="1">
    <source>
        <dbReference type="ARBA" id="ARBA00000707"/>
    </source>
</evidence>
<keyword evidence="8 11" id="KW-0378">Hydrolase</keyword>
<name>F4Q3D9_CACFS</name>
<keyword evidence="7 11" id="KW-0833">Ubl conjugation pathway</keyword>
<dbReference type="InterPro" id="IPR013083">
    <property type="entry name" value="Znf_RING/FYVE/PHD"/>
</dbReference>
<feature type="binding site" evidence="13">
    <location>
        <position position="217"/>
    </location>
    <ligand>
        <name>Zn(2+)</name>
        <dbReference type="ChEBI" id="CHEBI:29105"/>
    </ligand>
</feature>
<dbReference type="SUPFAM" id="SSF57850">
    <property type="entry name" value="RING/U-box"/>
    <property type="match status" value="1"/>
</dbReference>
<evidence type="ECO:0000256" key="5">
    <source>
        <dbReference type="ARBA" id="ARBA00022737"/>
    </source>
</evidence>
<evidence type="ECO:0000256" key="15">
    <source>
        <dbReference type="RuleBase" id="RU366025"/>
    </source>
</evidence>
<evidence type="ECO:0000256" key="13">
    <source>
        <dbReference type="PIRSR" id="PIRSR016308-3"/>
    </source>
</evidence>
<evidence type="ECO:0000259" key="18">
    <source>
        <dbReference type="PROSITE" id="PS50271"/>
    </source>
</evidence>
<gene>
    <name evidence="19" type="primary">ubpA</name>
    <name evidence="19" type="ORF">DFA_07786</name>
</gene>
<feature type="domain" description="UBP-type" evidence="18">
    <location>
        <begin position="158"/>
        <end position="268"/>
    </location>
</feature>
<dbReference type="SUPFAM" id="SSF46934">
    <property type="entry name" value="UBA-like"/>
    <property type="match status" value="1"/>
</dbReference>
<evidence type="ECO:0000313" key="19">
    <source>
        <dbReference type="EMBL" id="EGG16808.1"/>
    </source>
</evidence>
<dbReference type="InterPro" id="IPR041432">
    <property type="entry name" value="UBP13_Znf-UBP_var"/>
</dbReference>
<dbReference type="GO" id="GO:0010628">
    <property type="term" value="P:positive regulation of gene expression"/>
    <property type="evidence" value="ECO:0007669"/>
    <property type="project" value="EnsemblProtists"/>
</dbReference>
<dbReference type="PROSITE" id="PS50030">
    <property type="entry name" value="UBA"/>
    <property type="match status" value="1"/>
</dbReference>
<dbReference type="PROSITE" id="PS00972">
    <property type="entry name" value="USP_1"/>
    <property type="match status" value="1"/>
</dbReference>
<evidence type="ECO:0000256" key="14">
    <source>
        <dbReference type="PROSITE-ProRule" id="PRU00502"/>
    </source>
</evidence>
<keyword evidence="6 14" id="KW-0863">Zinc-finger</keyword>
<keyword evidence="4 11" id="KW-0479">Metal-binding</keyword>
<dbReference type="GO" id="GO:0005829">
    <property type="term" value="C:cytosol"/>
    <property type="evidence" value="ECO:0007669"/>
    <property type="project" value="TreeGrafter"/>
</dbReference>
<keyword evidence="20" id="KW-1185">Reference proteome</keyword>
<accession>F4Q3D9</accession>
<dbReference type="GO" id="GO:0016579">
    <property type="term" value="P:protein deubiquitination"/>
    <property type="evidence" value="ECO:0007669"/>
    <property type="project" value="EnsemblProtists"/>
</dbReference>
<evidence type="ECO:0000256" key="3">
    <source>
        <dbReference type="ARBA" id="ARBA00022670"/>
    </source>
</evidence>
<dbReference type="SMART" id="SM00165">
    <property type="entry name" value="UBA"/>
    <property type="match status" value="2"/>
</dbReference>
<dbReference type="InterPro" id="IPR001607">
    <property type="entry name" value="Znf_UBP"/>
</dbReference>
<dbReference type="InterPro" id="IPR009060">
    <property type="entry name" value="UBA-like_sf"/>
</dbReference>
<dbReference type="MEROPS" id="C19.104"/>
<dbReference type="Gene3D" id="1.10.8.10">
    <property type="entry name" value="DNA helicase RuvA subunit, C-terminal domain"/>
    <property type="match status" value="2"/>
</dbReference>
<dbReference type="AlphaFoldDB" id="F4Q3D9"/>
<evidence type="ECO:0000259" key="17">
    <source>
        <dbReference type="PROSITE" id="PS50235"/>
    </source>
</evidence>
<dbReference type="SUPFAM" id="SSF54001">
    <property type="entry name" value="Cysteine proteinases"/>
    <property type="match status" value="1"/>
</dbReference>
<dbReference type="RefSeq" id="XP_004355282.1">
    <property type="nucleotide sequence ID" value="XM_004355230.1"/>
</dbReference>
<feature type="domain" description="USP" evidence="17">
    <location>
        <begin position="310"/>
        <end position="804"/>
    </location>
</feature>
<keyword evidence="10 11" id="KW-0862">Zinc</keyword>
<dbReference type="GO" id="GO:0008270">
    <property type="term" value="F:zinc ion binding"/>
    <property type="evidence" value="ECO:0007669"/>
    <property type="project" value="UniProtKB-UniRule"/>
</dbReference>
<evidence type="ECO:0000259" key="16">
    <source>
        <dbReference type="PROSITE" id="PS50030"/>
    </source>
</evidence>
<feature type="binding site" evidence="13">
    <location>
        <position position="182"/>
    </location>
    <ligand>
        <name>Zn(2+)</name>
        <dbReference type="ChEBI" id="CHEBI:29105"/>
    </ligand>
</feature>
<feature type="binding site" evidence="13">
    <location>
        <position position="204"/>
    </location>
    <ligand>
        <name>Zn(2+)</name>
        <dbReference type="ChEBI" id="CHEBI:29105"/>
    </ligand>
</feature>
<dbReference type="PIRSF" id="PIRSF016308">
    <property type="entry name" value="UBP"/>
    <property type="match status" value="1"/>
</dbReference>
<dbReference type="OMA" id="FVPCEHT"/>
<evidence type="ECO:0000256" key="10">
    <source>
        <dbReference type="ARBA" id="ARBA00022833"/>
    </source>
</evidence>
<dbReference type="PROSITE" id="PS50235">
    <property type="entry name" value="USP_3"/>
    <property type="match status" value="1"/>
</dbReference>
<protein>
    <recommendedName>
        <fullName evidence="11 15">Ubiquitin carboxyl-terminal hydrolase</fullName>
        <ecNumber evidence="11 15">3.4.19.12</ecNumber>
    </recommendedName>
</protein>
<keyword evidence="3 11" id="KW-0645">Protease</keyword>
<evidence type="ECO:0000313" key="20">
    <source>
        <dbReference type="Proteomes" id="UP000007797"/>
    </source>
</evidence>
<feature type="binding site" evidence="13">
    <location>
        <position position="187"/>
    </location>
    <ligand>
        <name>Zn(2+)</name>
        <dbReference type="ChEBI" id="CHEBI:29105"/>
    </ligand>
</feature>
<dbReference type="Gene3D" id="3.30.40.10">
    <property type="entry name" value="Zinc/RING finger domain, C3HC4 (zinc finger)"/>
    <property type="match status" value="2"/>
</dbReference>
<dbReference type="InterPro" id="IPR015940">
    <property type="entry name" value="UBA"/>
</dbReference>
<dbReference type="GO" id="GO:0005634">
    <property type="term" value="C:nucleus"/>
    <property type="evidence" value="ECO:0007669"/>
    <property type="project" value="TreeGrafter"/>
</dbReference>
<dbReference type="InterPro" id="IPR050164">
    <property type="entry name" value="Peptidase_C19"/>
</dbReference>
<dbReference type="PROSITE" id="PS50271">
    <property type="entry name" value="ZF_UBP"/>
    <property type="match status" value="1"/>
</dbReference>
<dbReference type="Pfam" id="PF00443">
    <property type="entry name" value="UCH"/>
    <property type="match status" value="1"/>
</dbReference>
<dbReference type="Pfam" id="PF00627">
    <property type="entry name" value="UBA"/>
    <property type="match status" value="1"/>
</dbReference>
<dbReference type="EMBL" id="GL883021">
    <property type="protein sequence ID" value="EGG16808.1"/>
    <property type="molecule type" value="Genomic_DNA"/>
</dbReference>
<keyword evidence="5" id="KW-0677">Repeat</keyword>
<organism evidence="19 20">
    <name type="scientific">Cavenderia fasciculata</name>
    <name type="common">Slime mold</name>
    <name type="synonym">Dictyostelium fasciculatum</name>
    <dbReference type="NCBI Taxonomy" id="261658"/>
    <lineage>
        <taxon>Eukaryota</taxon>
        <taxon>Amoebozoa</taxon>
        <taxon>Evosea</taxon>
        <taxon>Eumycetozoa</taxon>
        <taxon>Dictyostelia</taxon>
        <taxon>Acytosteliales</taxon>
        <taxon>Cavenderiaceae</taxon>
        <taxon>Cavenderia</taxon>
    </lineage>
</organism>
<dbReference type="EC" id="3.4.19.12" evidence="11 15"/>
<dbReference type="FunFam" id="3.30.40.10:FF:000026">
    <property type="entry name" value="Ubiquitin carboxyl-terminal hydrolase"/>
    <property type="match status" value="1"/>
</dbReference>
<dbReference type="OrthoDB" id="361536at2759"/>
<keyword evidence="9 11" id="KW-0788">Thiol protease</keyword>
<dbReference type="FunFam" id="1.10.8.10:FF:000086">
    <property type="entry name" value="Ubiquitin carboxyl-terminal hydrolase"/>
    <property type="match status" value="1"/>
</dbReference>